<protein>
    <recommendedName>
        <fullName evidence="5">Patched domain containing 3</fullName>
    </recommendedName>
</protein>
<dbReference type="PANTHER" id="PTHR10796:SF60">
    <property type="entry name" value="PATCHED DOMAIN-CONTAINING PROTEIN 3"/>
    <property type="match status" value="1"/>
</dbReference>
<name>A0ABN9A1Y0_RANTA</name>
<evidence type="ECO:0000256" key="1">
    <source>
        <dbReference type="SAM" id="MobiDB-lite"/>
    </source>
</evidence>
<dbReference type="InterPro" id="IPR051697">
    <property type="entry name" value="Patched_domain-protein"/>
</dbReference>
<evidence type="ECO:0000313" key="4">
    <source>
        <dbReference type="Proteomes" id="UP001176941"/>
    </source>
</evidence>
<proteinExistence type="predicted"/>
<dbReference type="Proteomes" id="UP001176941">
    <property type="component" value="Chromosome 9"/>
</dbReference>
<gene>
    <name evidence="3" type="ORF">MRATA1EN1_LOCUS28966</name>
</gene>
<evidence type="ECO:0000256" key="2">
    <source>
        <dbReference type="SAM" id="Phobius"/>
    </source>
</evidence>
<sequence>MSLNPSKVAPEPEPEREAGQEPGSEAHGPGPERESGPPAGPGPEPEPPSAAGQDWEPERDRAEGPSAQPPPWPEAPPPLPASKSENLRAPRPSCHTNCLEARLSRVFRRLGRKVGAHPWIFLLLPVALTAVLGTGLMYLPRDGEEDLEEKYTPIGSPAKAERRFMQGHFTANDFLVFSISRKSAEVPYASVLVVSNAETLLEPDILEEISKVDDTVQALTVTQDNGTQIPYSEVCAKNQGSCVPSTHSCSPGKGTRAST</sequence>
<feature type="compositionally biased region" description="Pro residues" evidence="1">
    <location>
        <begin position="38"/>
        <end position="48"/>
    </location>
</feature>
<accession>A0ABN9A1Y0</accession>
<dbReference type="EMBL" id="OX459945">
    <property type="protein sequence ID" value="CAI9180004.1"/>
    <property type="molecule type" value="Genomic_DNA"/>
</dbReference>
<keyword evidence="2" id="KW-0812">Transmembrane</keyword>
<feature type="region of interest" description="Disordered" evidence="1">
    <location>
        <begin position="1"/>
        <end position="93"/>
    </location>
</feature>
<feature type="transmembrane region" description="Helical" evidence="2">
    <location>
        <begin position="119"/>
        <end position="139"/>
    </location>
</feature>
<dbReference type="PANTHER" id="PTHR10796">
    <property type="entry name" value="PATCHED-RELATED"/>
    <property type="match status" value="1"/>
</dbReference>
<reference evidence="3" key="1">
    <citation type="submission" date="2023-04" db="EMBL/GenBank/DDBJ databases">
        <authorList>
            <consortium name="ELIXIR-Norway"/>
        </authorList>
    </citation>
    <scope>NUCLEOTIDE SEQUENCE [LARGE SCALE GENOMIC DNA]</scope>
</reference>
<organism evidence="3 4">
    <name type="scientific">Rangifer tarandus platyrhynchus</name>
    <name type="common">Svalbard reindeer</name>
    <dbReference type="NCBI Taxonomy" id="3082113"/>
    <lineage>
        <taxon>Eukaryota</taxon>
        <taxon>Metazoa</taxon>
        <taxon>Chordata</taxon>
        <taxon>Craniata</taxon>
        <taxon>Vertebrata</taxon>
        <taxon>Euteleostomi</taxon>
        <taxon>Mammalia</taxon>
        <taxon>Eutheria</taxon>
        <taxon>Laurasiatheria</taxon>
        <taxon>Artiodactyla</taxon>
        <taxon>Ruminantia</taxon>
        <taxon>Pecora</taxon>
        <taxon>Cervidae</taxon>
        <taxon>Odocoileinae</taxon>
        <taxon>Rangifer</taxon>
    </lineage>
</organism>
<evidence type="ECO:0008006" key="5">
    <source>
        <dbReference type="Google" id="ProtNLM"/>
    </source>
</evidence>
<keyword evidence="4" id="KW-1185">Reference proteome</keyword>
<keyword evidence="2" id="KW-1133">Transmembrane helix</keyword>
<feature type="compositionally biased region" description="Pro residues" evidence="1">
    <location>
        <begin position="67"/>
        <end position="80"/>
    </location>
</feature>
<keyword evidence="2" id="KW-0472">Membrane</keyword>
<evidence type="ECO:0000313" key="3">
    <source>
        <dbReference type="EMBL" id="CAI9180004.1"/>
    </source>
</evidence>